<feature type="region of interest" description="Disordered" evidence="1">
    <location>
        <begin position="82"/>
        <end position="101"/>
    </location>
</feature>
<accession>A0A024EC32</accession>
<dbReference type="KEGG" id="pman:OU5_3278"/>
<reference evidence="2 3" key="1">
    <citation type="journal article" date="2012" name="J. Bacteriol.">
        <title>Genome sequence of cold-adapted Pseudomonas mandelii strain JR-1.</title>
        <authorList>
            <person name="Jang S.H."/>
            <person name="Kim J."/>
            <person name="Kim J."/>
            <person name="Hong S."/>
            <person name="Lee C."/>
        </authorList>
    </citation>
    <scope>NUCLEOTIDE SEQUENCE [LARGE SCALE GENOMIC DNA]</scope>
    <source>
        <strain evidence="2 3">JR-1</strain>
    </source>
</reference>
<dbReference type="AlphaFoldDB" id="A0A024EC32"/>
<dbReference type="RefSeq" id="WP_010464874.1">
    <property type="nucleotide sequence ID" value="NZ_CP005960.1"/>
</dbReference>
<proteinExistence type="predicted"/>
<dbReference type="EMBL" id="CP005960">
    <property type="protein sequence ID" value="AHZ70357.1"/>
    <property type="molecule type" value="Genomic_DNA"/>
</dbReference>
<protein>
    <submittedName>
        <fullName evidence="2">Uncharacterized protein</fullName>
    </submittedName>
</protein>
<organism evidence="2 3">
    <name type="scientific">Pseudomonas mandelii JR-1</name>
    <dbReference type="NCBI Taxonomy" id="1147786"/>
    <lineage>
        <taxon>Bacteria</taxon>
        <taxon>Pseudomonadati</taxon>
        <taxon>Pseudomonadota</taxon>
        <taxon>Gammaproteobacteria</taxon>
        <taxon>Pseudomonadales</taxon>
        <taxon>Pseudomonadaceae</taxon>
        <taxon>Pseudomonas</taxon>
    </lineage>
</organism>
<sequence>MTDARKTPEDQVLQHYREHVAGEPPAHLDAFILAAAHRETPAHKPNLWQRWVQACQKPRWQVAFASLVGVAFMLALVQRTPEQVPTLDSSPAPKTSSFAAKKEAAEAPASVARSMAAPAGAMSAPAPAPVAPMAELAAPAQSESISADMVEEAKVSKRPGEAPAKFIDDQLREVIRLQNAGQTKAADELMATLHKRFPKENLAARLKELQKN</sequence>
<dbReference type="HOGENOM" id="CLU_094565_0_0_6"/>
<evidence type="ECO:0000256" key="1">
    <source>
        <dbReference type="SAM" id="MobiDB-lite"/>
    </source>
</evidence>
<feature type="compositionally biased region" description="Polar residues" evidence="1">
    <location>
        <begin position="82"/>
        <end position="98"/>
    </location>
</feature>
<evidence type="ECO:0000313" key="3">
    <source>
        <dbReference type="Proteomes" id="UP000026913"/>
    </source>
</evidence>
<evidence type="ECO:0000313" key="2">
    <source>
        <dbReference type="EMBL" id="AHZ70357.1"/>
    </source>
</evidence>
<dbReference type="Proteomes" id="UP000026913">
    <property type="component" value="Chromosome"/>
</dbReference>
<gene>
    <name evidence="2" type="ORF">OU5_3278</name>
</gene>
<name>A0A024EC32_9PSED</name>
<dbReference type="OrthoDB" id="7025467at2"/>